<gene>
    <name evidence="1" type="ORF">EH244_16335</name>
</gene>
<evidence type="ECO:0000313" key="1">
    <source>
        <dbReference type="EMBL" id="RRH87708.1"/>
    </source>
</evidence>
<organism evidence="1 2">
    <name type="scientific">Variovorax beijingensis</name>
    <dbReference type="NCBI Taxonomy" id="2496117"/>
    <lineage>
        <taxon>Bacteria</taxon>
        <taxon>Pseudomonadati</taxon>
        <taxon>Pseudomonadota</taxon>
        <taxon>Betaproteobacteria</taxon>
        <taxon>Burkholderiales</taxon>
        <taxon>Comamonadaceae</taxon>
        <taxon>Variovorax</taxon>
    </lineage>
</organism>
<reference evidence="1 2" key="1">
    <citation type="submission" date="2018-11" db="EMBL/GenBank/DDBJ databases">
        <title>The genome of Variovorax sp T529.</title>
        <authorList>
            <person name="Gao J."/>
        </authorList>
    </citation>
    <scope>NUCLEOTIDE SEQUENCE [LARGE SCALE GENOMIC DNA]</scope>
    <source>
        <strain evidence="1 2">T529</strain>
    </source>
</reference>
<protein>
    <submittedName>
        <fullName evidence="1">Uncharacterized protein</fullName>
    </submittedName>
</protein>
<dbReference type="AlphaFoldDB" id="A0A3P3EQR1"/>
<name>A0A3P3EQR1_9BURK</name>
<dbReference type="Proteomes" id="UP000271590">
    <property type="component" value="Unassembled WGS sequence"/>
</dbReference>
<evidence type="ECO:0000313" key="2">
    <source>
        <dbReference type="Proteomes" id="UP000271590"/>
    </source>
</evidence>
<comment type="caution">
    <text evidence="1">The sequence shown here is derived from an EMBL/GenBank/DDBJ whole genome shotgun (WGS) entry which is preliminary data.</text>
</comment>
<dbReference type="EMBL" id="RQXU01000008">
    <property type="protein sequence ID" value="RRH87708.1"/>
    <property type="molecule type" value="Genomic_DNA"/>
</dbReference>
<accession>A0A3P3EQR1</accession>
<sequence>MNALDLLNLDVLLARSVLLRADYVQVQRRICDSLSRRDRDLGNGPEDEDFDELIHAMSRSVSADVRYLCTLSFAVRGIIERAKATA</sequence>
<proteinExistence type="predicted"/>